<protein>
    <submittedName>
        <fullName evidence="1">Uncharacterized protein</fullName>
    </submittedName>
</protein>
<organism evidence="1 2">
    <name type="scientific">Trichodelitschia bisporula</name>
    <dbReference type="NCBI Taxonomy" id="703511"/>
    <lineage>
        <taxon>Eukaryota</taxon>
        <taxon>Fungi</taxon>
        <taxon>Dikarya</taxon>
        <taxon>Ascomycota</taxon>
        <taxon>Pezizomycotina</taxon>
        <taxon>Dothideomycetes</taxon>
        <taxon>Dothideomycetes incertae sedis</taxon>
        <taxon>Phaeotrichales</taxon>
        <taxon>Phaeotrichaceae</taxon>
        <taxon>Trichodelitschia</taxon>
    </lineage>
</organism>
<keyword evidence="2" id="KW-1185">Reference proteome</keyword>
<dbReference type="EMBL" id="ML996697">
    <property type="protein sequence ID" value="KAF2399412.1"/>
    <property type="molecule type" value="Genomic_DNA"/>
</dbReference>
<dbReference type="Proteomes" id="UP000799640">
    <property type="component" value="Unassembled WGS sequence"/>
</dbReference>
<evidence type="ECO:0000313" key="1">
    <source>
        <dbReference type="EMBL" id="KAF2399412.1"/>
    </source>
</evidence>
<feature type="non-terminal residue" evidence="1">
    <location>
        <position position="51"/>
    </location>
</feature>
<proteinExistence type="predicted"/>
<name>A0A6G1HTT0_9PEZI</name>
<evidence type="ECO:0000313" key="2">
    <source>
        <dbReference type="Proteomes" id="UP000799640"/>
    </source>
</evidence>
<accession>A0A6G1HTT0</accession>
<gene>
    <name evidence="1" type="ORF">EJ06DRAFT_530949</name>
</gene>
<reference evidence="1" key="1">
    <citation type="journal article" date="2020" name="Stud. Mycol.">
        <title>101 Dothideomycetes genomes: a test case for predicting lifestyles and emergence of pathogens.</title>
        <authorList>
            <person name="Haridas S."/>
            <person name="Albert R."/>
            <person name="Binder M."/>
            <person name="Bloem J."/>
            <person name="Labutti K."/>
            <person name="Salamov A."/>
            <person name="Andreopoulos B."/>
            <person name="Baker S."/>
            <person name="Barry K."/>
            <person name="Bills G."/>
            <person name="Bluhm B."/>
            <person name="Cannon C."/>
            <person name="Castanera R."/>
            <person name="Culley D."/>
            <person name="Daum C."/>
            <person name="Ezra D."/>
            <person name="Gonzalez J."/>
            <person name="Henrissat B."/>
            <person name="Kuo A."/>
            <person name="Liang C."/>
            <person name="Lipzen A."/>
            <person name="Lutzoni F."/>
            <person name="Magnuson J."/>
            <person name="Mondo S."/>
            <person name="Nolan M."/>
            <person name="Ohm R."/>
            <person name="Pangilinan J."/>
            <person name="Park H.-J."/>
            <person name="Ramirez L."/>
            <person name="Alfaro M."/>
            <person name="Sun H."/>
            <person name="Tritt A."/>
            <person name="Yoshinaga Y."/>
            <person name="Zwiers L.-H."/>
            <person name="Turgeon B."/>
            <person name="Goodwin S."/>
            <person name="Spatafora J."/>
            <person name="Crous P."/>
            <person name="Grigoriev I."/>
        </authorList>
    </citation>
    <scope>NUCLEOTIDE SEQUENCE</scope>
    <source>
        <strain evidence="1">CBS 262.69</strain>
    </source>
</reference>
<sequence length="51" mass="5969">MTLPILMMLRLQVQPGRFWRGEPATGRRRGDLREALWLNAEGRTSTCYCPY</sequence>
<dbReference type="AlphaFoldDB" id="A0A6G1HTT0"/>